<proteinExistence type="predicted"/>
<evidence type="ECO:0008006" key="2">
    <source>
        <dbReference type="Google" id="ProtNLM"/>
    </source>
</evidence>
<gene>
    <name evidence="1" type="ORF">LCGC14_0929640</name>
</gene>
<dbReference type="EMBL" id="LAZR01003187">
    <property type="protein sequence ID" value="KKN21014.1"/>
    <property type="molecule type" value="Genomic_DNA"/>
</dbReference>
<accession>A0A0F9NSV2</accession>
<evidence type="ECO:0000313" key="1">
    <source>
        <dbReference type="EMBL" id="KKN21014.1"/>
    </source>
</evidence>
<sequence length="268" mass="31748">DKTFLNYNFKNPEGNLYKTTDLIANLEYKDNLKAYLTFDNRRIYELRTNEEQDDYSDLEKFVYTINYNWSNLQKTTNMDLLARYFAASNFQGNWDDYVFLPHNYFLYSDPKVGFVFLPWDIEQNLNIGTNLSIIGFSQPYSPDFRYAPLLFGYKGFFDGISDWAGISPDSRPLWDNLINDSDFIDAYLNAHSKIVSNATALIELINDNFDFIKPTVLEPFSFTDPYTYLEWYPTQIDEGWFEYDKYRVLNFLGDRTQYVQEQLPLIII</sequence>
<dbReference type="AlphaFoldDB" id="A0A0F9NSV2"/>
<dbReference type="InterPro" id="IPR014867">
    <property type="entry name" value="Spore_coat_CotH_CotH2/3/7"/>
</dbReference>
<reference evidence="1" key="1">
    <citation type="journal article" date="2015" name="Nature">
        <title>Complex archaea that bridge the gap between prokaryotes and eukaryotes.</title>
        <authorList>
            <person name="Spang A."/>
            <person name="Saw J.H."/>
            <person name="Jorgensen S.L."/>
            <person name="Zaremba-Niedzwiedzka K."/>
            <person name="Martijn J."/>
            <person name="Lind A.E."/>
            <person name="van Eijk R."/>
            <person name="Schleper C."/>
            <person name="Guy L."/>
            <person name="Ettema T.J."/>
        </authorList>
    </citation>
    <scope>NUCLEOTIDE SEQUENCE</scope>
</reference>
<protein>
    <recommendedName>
        <fullName evidence="2">Spore coat protein CotH</fullName>
    </recommendedName>
</protein>
<organism evidence="1">
    <name type="scientific">marine sediment metagenome</name>
    <dbReference type="NCBI Taxonomy" id="412755"/>
    <lineage>
        <taxon>unclassified sequences</taxon>
        <taxon>metagenomes</taxon>
        <taxon>ecological metagenomes</taxon>
    </lineage>
</organism>
<dbReference type="Pfam" id="PF08757">
    <property type="entry name" value="CotH"/>
    <property type="match status" value="1"/>
</dbReference>
<name>A0A0F9NSV2_9ZZZZ</name>
<feature type="non-terminal residue" evidence="1">
    <location>
        <position position="1"/>
    </location>
</feature>
<comment type="caution">
    <text evidence="1">The sequence shown here is derived from an EMBL/GenBank/DDBJ whole genome shotgun (WGS) entry which is preliminary data.</text>
</comment>